<comment type="subcellular location">
    <subcellularLocation>
        <location evidence="1">Cell membrane</location>
        <topology evidence="1">Multi-pass membrane protein</topology>
    </subcellularLocation>
</comment>
<feature type="transmembrane region" description="Helical" evidence="9">
    <location>
        <begin position="322"/>
        <end position="355"/>
    </location>
</feature>
<dbReference type="InterPro" id="IPR003445">
    <property type="entry name" value="Cat_transpt"/>
</dbReference>
<keyword evidence="4 9" id="KW-0812">Transmembrane</keyword>
<proteinExistence type="predicted"/>
<keyword evidence="7 9" id="KW-0472">Membrane</keyword>
<evidence type="ECO:0000313" key="10">
    <source>
        <dbReference type="EMBL" id="CUS02476.1"/>
    </source>
</evidence>
<keyword evidence="2" id="KW-0813">Transport</keyword>
<feature type="transmembrane region" description="Helical" evidence="9">
    <location>
        <begin position="74"/>
        <end position="92"/>
    </location>
</feature>
<keyword evidence="6" id="KW-0406">Ion transport</keyword>
<organism evidence="10 11">
    <name type="scientific">Candidatus Promineifilum breve</name>
    <dbReference type="NCBI Taxonomy" id="1806508"/>
    <lineage>
        <taxon>Bacteria</taxon>
        <taxon>Bacillati</taxon>
        <taxon>Chloroflexota</taxon>
        <taxon>Ardenticatenia</taxon>
        <taxon>Candidatus Promineifilales</taxon>
        <taxon>Candidatus Promineifilaceae</taxon>
        <taxon>Candidatus Promineifilum</taxon>
    </lineage>
</organism>
<dbReference type="PANTHER" id="PTHR32024:SF1">
    <property type="entry name" value="KTR SYSTEM POTASSIUM UPTAKE PROTEIN B"/>
    <property type="match status" value="1"/>
</dbReference>
<feature type="transmembrane region" description="Helical" evidence="9">
    <location>
        <begin position="375"/>
        <end position="398"/>
    </location>
</feature>
<feature type="transmembrane region" description="Helical" evidence="9">
    <location>
        <begin position="404"/>
        <end position="424"/>
    </location>
</feature>
<dbReference type="RefSeq" id="WP_095042093.1">
    <property type="nucleotide sequence ID" value="NZ_LN890655.1"/>
</dbReference>
<accession>A0A160SYR8</accession>
<dbReference type="GO" id="GO:0030001">
    <property type="term" value="P:metal ion transport"/>
    <property type="evidence" value="ECO:0007669"/>
    <property type="project" value="UniProtKB-ARBA"/>
</dbReference>
<dbReference type="EMBL" id="LN890655">
    <property type="protein sequence ID" value="CUS02476.1"/>
    <property type="molecule type" value="Genomic_DNA"/>
</dbReference>
<dbReference type="GO" id="GO:0008324">
    <property type="term" value="F:monoatomic cation transmembrane transporter activity"/>
    <property type="evidence" value="ECO:0007669"/>
    <property type="project" value="InterPro"/>
</dbReference>
<gene>
    <name evidence="10" type="ORF">CFX0092_A0609</name>
</gene>
<dbReference type="Proteomes" id="UP000215027">
    <property type="component" value="Chromosome I"/>
</dbReference>
<sequence length="475" mass="50782">MAERDGQPPDRSAISRPRRPIPRVVTQSQRPPRLSQAERSLGLIAGLGLIVLVGTFFLWLPISAANEPLALNEAFFTAVSAVATTGLSIITPGLDLSIFGQIVLMVLMQLGGLGFMIAAVTVFRLVGKPVTFAERLTLRDSLGLISSGQILKLSTLILIAVVVIELIGAFVLWLAWWPIYGVGPAAYYAVFHSVSAFTNASFDLFSGSPTAAAGFPTDTVTLLTLSALIFLGGIGIPVISDLLRYRRTRRLSLHTRITLTTAAVLIVAGTLLFFLMEYRYRNVFASESVPRLLLLSFFHSVASRTSGFVVSANFSQLEPGNGFLLMILMFIGASPASTGGGITTSTFAILVLALWNFARGRSAIVVGRRALPMELLFKATAILTAASAAIIVVTWLLLYTQENVTLIAALIEAISAFATCGFSLGLTPRLDLFGQLLIAGLMFFGRVGTLTIIVALARPLVPAAVTVPEERILLG</sequence>
<name>A0A160SYR8_9CHLR</name>
<protein>
    <submittedName>
        <fullName evidence="10">H(+)-transporting two-sector ATPase</fullName>
    </submittedName>
</protein>
<feature type="region of interest" description="Disordered" evidence="8">
    <location>
        <begin position="1"/>
        <end position="32"/>
    </location>
</feature>
<evidence type="ECO:0000256" key="5">
    <source>
        <dbReference type="ARBA" id="ARBA00022989"/>
    </source>
</evidence>
<keyword evidence="11" id="KW-1185">Reference proteome</keyword>
<dbReference type="GO" id="GO:0005886">
    <property type="term" value="C:plasma membrane"/>
    <property type="evidence" value="ECO:0007669"/>
    <property type="project" value="UniProtKB-SubCell"/>
</dbReference>
<feature type="transmembrane region" description="Helical" evidence="9">
    <location>
        <begin position="156"/>
        <end position="179"/>
    </location>
</feature>
<feature type="transmembrane region" description="Helical" evidence="9">
    <location>
        <begin position="41"/>
        <end position="62"/>
    </location>
</feature>
<evidence type="ECO:0000256" key="9">
    <source>
        <dbReference type="SAM" id="Phobius"/>
    </source>
</evidence>
<dbReference type="OrthoDB" id="9810952at2"/>
<evidence type="ECO:0000256" key="7">
    <source>
        <dbReference type="ARBA" id="ARBA00023136"/>
    </source>
</evidence>
<dbReference type="KEGG" id="pbf:CFX0092_A0609"/>
<evidence type="ECO:0000256" key="3">
    <source>
        <dbReference type="ARBA" id="ARBA00022475"/>
    </source>
</evidence>
<feature type="transmembrane region" description="Helical" evidence="9">
    <location>
        <begin position="98"/>
        <end position="126"/>
    </location>
</feature>
<reference evidence="10" key="1">
    <citation type="submission" date="2016-01" db="EMBL/GenBank/DDBJ databases">
        <authorList>
            <person name="Mcilroy J.S."/>
            <person name="Karst M S."/>
            <person name="Albertsen M."/>
        </authorList>
    </citation>
    <scope>NUCLEOTIDE SEQUENCE</scope>
    <source>
        <strain evidence="10">Cfx-K</strain>
    </source>
</reference>
<keyword evidence="3" id="KW-1003">Cell membrane</keyword>
<evidence type="ECO:0000313" key="11">
    <source>
        <dbReference type="Proteomes" id="UP000215027"/>
    </source>
</evidence>
<evidence type="ECO:0000256" key="1">
    <source>
        <dbReference type="ARBA" id="ARBA00004651"/>
    </source>
</evidence>
<feature type="transmembrane region" description="Helical" evidence="9">
    <location>
        <begin position="259"/>
        <end position="280"/>
    </location>
</feature>
<feature type="transmembrane region" description="Helical" evidence="9">
    <location>
        <begin position="436"/>
        <end position="457"/>
    </location>
</feature>
<dbReference type="Pfam" id="PF02386">
    <property type="entry name" value="TrkH"/>
    <property type="match status" value="1"/>
</dbReference>
<evidence type="ECO:0000256" key="2">
    <source>
        <dbReference type="ARBA" id="ARBA00022448"/>
    </source>
</evidence>
<evidence type="ECO:0000256" key="6">
    <source>
        <dbReference type="ARBA" id="ARBA00023065"/>
    </source>
</evidence>
<keyword evidence="5 9" id="KW-1133">Transmembrane helix</keyword>
<dbReference type="AlphaFoldDB" id="A0A160SYR8"/>
<dbReference type="PANTHER" id="PTHR32024">
    <property type="entry name" value="TRK SYSTEM POTASSIUM UPTAKE PROTEIN TRKG-RELATED"/>
    <property type="match status" value="1"/>
</dbReference>
<evidence type="ECO:0000256" key="4">
    <source>
        <dbReference type="ARBA" id="ARBA00022692"/>
    </source>
</evidence>
<evidence type="ECO:0000256" key="8">
    <source>
        <dbReference type="SAM" id="MobiDB-lite"/>
    </source>
</evidence>
<feature type="transmembrane region" description="Helical" evidence="9">
    <location>
        <begin position="219"/>
        <end position="239"/>
    </location>
</feature>